<organism evidence="2 3">
    <name type="scientific">Brassica cretica</name>
    <name type="common">Mustard</name>
    <dbReference type="NCBI Taxonomy" id="69181"/>
    <lineage>
        <taxon>Eukaryota</taxon>
        <taxon>Viridiplantae</taxon>
        <taxon>Streptophyta</taxon>
        <taxon>Embryophyta</taxon>
        <taxon>Tracheophyta</taxon>
        <taxon>Spermatophyta</taxon>
        <taxon>Magnoliopsida</taxon>
        <taxon>eudicotyledons</taxon>
        <taxon>Gunneridae</taxon>
        <taxon>Pentapetalae</taxon>
        <taxon>rosids</taxon>
        <taxon>malvids</taxon>
        <taxon>Brassicales</taxon>
        <taxon>Brassicaceae</taxon>
        <taxon>Brassiceae</taxon>
        <taxon>Brassica</taxon>
    </lineage>
</organism>
<reference evidence="2" key="1">
    <citation type="submission" date="2019-12" db="EMBL/GenBank/DDBJ databases">
        <title>Genome sequencing and annotation of Brassica cretica.</title>
        <authorList>
            <person name="Studholme D.J."/>
            <person name="Sarris P."/>
        </authorList>
    </citation>
    <scope>NUCLEOTIDE SEQUENCE</scope>
    <source>
        <strain evidence="2">PFS-109/04</strain>
        <tissue evidence="2">Leaf</tissue>
    </source>
</reference>
<dbReference type="Pfam" id="PF00646">
    <property type="entry name" value="F-box"/>
    <property type="match status" value="1"/>
</dbReference>
<evidence type="ECO:0000259" key="1">
    <source>
        <dbReference type="PROSITE" id="PS50181"/>
    </source>
</evidence>
<dbReference type="InterPro" id="IPR036047">
    <property type="entry name" value="F-box-like_dom_sf"/>
</dbReference>
<dbReference type="InterPro" id="IPR006566">
    <property type="entry name" value="FBD"/>
</dbReference>
<dbReference type="PANTHER" id="PTHR31900">
    <property type="entry name" value="F-BOX/RNI SUPERFAMILY PROTEIN-RELATED"/>
    <property type="match status" value="1"/>
</dbReference>
<dbReference type="PROSITE" id="PS50181">
    <property type="entry name" value="FBOX"/>
    <property type="match status" value="1"/>
</dbReference>
<proteinExistence type="predicted"/>
<dbReference type="Pfam" id="PF24758">
    <property type="entry name" value="LRR_At5g56370"/>
    <property type="match status" value="1"/>
</dbReference>
<accession>A0A8S9N6Q8</accession>
<dbReference type="Pfam" id="PF08387">
    <property type="entry name" value="FBD"/>
    <property type="match status" value="1"/>
</dbReference>
<feature type="domain" description="F-box" evidence="1">
    <location>
        <begin position="1"/>
        <end position="35"/>
    </location>
</feature>
<dbReference type="SUPFAM" id="SSF81383">
    <property type="entry name" value="F-box domain"/>
    <property type="match status" value="1"/>
</dbReference>
<dbReference type="Proteomes" id="UP000712600">
    <property type="component" value="Unassembled WGS sequence"/>
</dbReference>
<dbReference type="InterPro" id="IPR001810">
    <property type="entry name" value="F-box_dom"/>
</dbReference>
<dbReference type="SMART" id="SM00579">
    <property type="entry name" value="FBD"/>
    <property type="match status" value="1"/>
</dbReference>
<dbReference type="InterPro" id="IPR053781">
    <property type="entry name" value="F-box_AtFBL13-like"/>
</dbReference>
<evidence type="ECO:0000313" key="2">
    <source>
        <dbReference type="EMBL" id="KAF3488324.1"/>
    </source>
</evidence>
<dbReference type="EMBL" id="QGKX02002183">
    <property type="protein sequence ID" value="KAF3488324.1"/>
    <property type="molecule type" value="Genomic_DNA"/>
</dbReference>
<sequence>MINNLPDDLLVQILLHVPIKDAVSTMILSKRWRSIWTMLPALDYDDSDIDGESKSIWYFIDKSMQLHKAPVLQNLYIELGPGCPVDADVGKWIANAVYRKIRELIFILNWSAKPINLPNSLYTCDTLVSLVLSKKINVEIVTPACLPSLTRLWLLSVVFKDEDSLVGLLSSCPILRNLYVVRRNEDNLTNFNVKISSLGTLVYVNEYKEDFEDSNGSLVINSPTLKTAIICDYSGDSFLIENKCFLDKASIKVLNHLGDDIRIFLSSLIRLDVLLNNPTVGCFTIINFSQLIERRIQPYEFDWLKPLMILVQNSPKLKVLIIGLMDQDDDFPISWHHPGSVPKCLLTNLEIFEWKEYGGKFEEKEQVKYIFANSRCLKRAAISIRSKCILEVIDWRDIYRKGFNAAMW</sequence>
<dbReference type="InterPro" id="IPR055411">
    <property type="entry name" value="LRR_FXL15/At3g58940/PEG3-like"/>
</dbReference>
<dbReference type="InterPro" id="IPR050232">
    <property type="entry name" value="FBL13/AtMIF1-like"/>
</dbReference>
<dbReference type="SMART" id="SM00256">
    <property type="entry name" value="FBOX"/>
    <property type="match status" value="1"/>
</dbReference>
<dbReference type="PANTHER" id="PTHR31900:SF34">
    <property type="entry name" value="EMB|CAB62440.1-RELATED"/>
    <property type="match status" value="1"/>
</dbReference>
<protein>
    <recommendedName>
        <fullName evidence="1">F-box domain-containing protein</fullName>
    </recommendedName>
</protein>
<name>A0A8S9N6Q8_BRACR</name>
<evidence type="ECO:0000313" key="3">
    <source>
        <dbReference type="Proteomes" id="UP000712600"/>
    </source>
</evidence>
<comment type="caution">
    <text evidence="2">The sequence shown here is derived from an EMBL/GenBank/DDBJ whole genome shotgun (WGS) entry which is preliminary data.</text>
</comment>
<dbReference type="Gene3D" id="3.80.10.10">
    <property type="entry name" value="Ribonuclease Inhibitor"/>
    <property type="match status" value="1"/>
</dbReference>
<gene>
    <name evidence="2" type="ORF">F2Q69_00052323</name>
</gene>
<dbReference type="AlphaFoldDB" id="A0A8S9N6Q8"/>
<dbReference type="InterPro" id="IPR032675">
    <property type="entry name" value="LRR_dom_sf"/>
</dbReference>
<dbReference type="Gene3D" id="1.20.1280.50">
    <property type="match status" value="1"/>
</dbReference>
<dbReference type="CDD" id="cd22160">
    <property type="entry name" value="F-box_AtFBL13-like"/>
    <property type="match status" value="1"/>
</dbReference>